<dbReference type="EMBL" id="VUNS01000019">
    <property type="protein sequence ID" value="MST98479.1"/>
    <property type="molecule type" value="Genomic_DNA"/>
</dbReference>
<comment type="caution">
    <text evidence="10">The sequence shown here is derived from an EMBL/GenBank/DDBJ whole genome shotgun (WGS) entry which is preliminary data.</text>
</comment>
<comment type="similarity">
    <text evidence="8">Belongs to the ribulokinase family.</text>
</comment>
<dbReference type="Proteomes" id="UP000435649">
    <property type="component" value="Unassembled WGS sequence"/>
</dbReference>
<evidence type="ECO:0000256" key="8">
    <source>
        <dbReference type="RuleBase" id="RU003455"/>
    </source>
</evidence>
<gene>
    <name evidence="10" type="ORF">FYJ85_15665</name>
</gene>
<dbReference type="EC" id="2.7.1.16" evidence="7 8"/>
<proteinExistence type="inferred from homology"/>
<keyword evidence="2" id="KW-0547">Nucleotide-binding</keyword>
<evidence type="ECO:0000256" key="5">
    <source>
        <dbReference type="ARBA" id="ARBA00022935"/>
    </source>
</evidence>
<evidence type="ECO:0000256" key="6">
    <source>
        <dbReference type="ARBA" id="ARBA00023277"/>
    </source>
</evidence>
<dbReference type="RefSeq" id="WP_154419461.1">
    <property type="nucleotide sequence ID" value="NZ_DBFCGB010000038.1"/>
</dbReference>
<feature type="domain" description="Carbohydrate kinase FGGY C-terminal" evidence="9">
    <location>
        <begin position="287"/>
        <end position="477"/>
    </location>
</feature>
<dbReference type="Gene3D" id="3.30.420.40">
    <property type="match status" value="2"/>
</dbReference>
<dbReference type="Pfam" id="PF02782">
    <property type="entry name" value="FGGY_C"/>
    <property type="match status" value="1"/>
</dbReference>
<dbReference type="SUPFAM" id="SSF53067">
    <property type="entry name" value="Actin-like ATPase domain"/>
    <property type="match status" value="2"/>
</dbReference>
<evidence type="ECO:0000313" key="10">
    <source>
        <dbReference type="EMBL" id="MST98479.1"/>
    </source>
</evidence>
<evidence type="ECO:0000256" key="1">
    <source>
        <dbReference type="ARBA" id="ARBA00022679"/>
    </source>
</evidence>
<reference evidence="10 11" key="1">
    <citation type="submission" date="2019-08" db="EMBL/GenBank/DDBJ databases">
        <title>In-depth cultivation of the pig gut microbiome towards novel bacterial diversity and tailored functional studies.</title>
        <authorList>
            <person name="Wylensek D."/>
            <person name="Hitch T.C.A."/>
            <person name="Clavel T."/>
        </authorList>
    </citation>
    <scope>NUCLEOTIDE SEQUENCE [LARGE SCALE GENOMIC DNA]</scope>
    <source>
        <strain evidence="10 11">BBE-744-WT-12</strain>
    </source>
</reference>
<protein>
    <recommendedName>
        <fullName evidence="7 8">Ribulokinase</fullName>
        <ecNumber evidence="7 8">2.7.1.16</ecNumber>
    </recommendedName>
</protein>
<dbReference type="InterPro" id="IPR000577">
    <property type="entry name" value="Carb_kinase_FGGY"/>
</dbReference>
<dbReference type="GO" id="GO:0005737">
    <property type="term" value="C:cytoplasm"/>
    <property type="evidence" value="ECO:0007669"/>
    <property type="project" value="TreeGrafter"/>
</dbReference>
<dbReference type="CDD" id="cd07781">
    <property type="entry name" value="ASKHA_NBD_FGGY_L-RBK"/>
    <property type="match status" value="1"/>
</dbReference>
<evidence type="ECO:0000313" key="11">
    <source>
        <dbReference type="Proteomes" id="UP000435649"/>
    </source>
</evidence>
<dbReference type="GO" id="GO:0019150">
    <property type="term" value="F:D-ribulokinase activity"/>
    <property type="evidence" value="ECO:0007669"/>
    <property type="project" value="TreeGrafter"/>
</dbReference>
<dbReference type="GO" id="GO:0005524">
    <property type="term" value="F:ATP binding"/>
    <property type="evidence" value="ECO:0007669"/>
    <property type="project" value="UniProtKB-UniRule"/>
</dbReference>
<dbReference type="NCBIfam" id="TIGR01234">
    <property type="entry name" value="L-ribulokinase"/>
    <property type="match status" value="1"/>
</dbReference>
<evidence type="ECO:0000256" key="2">
    <source>
        <dbReference type="ARBA" id="ARBA00022741"/>
    </source>
</evidence>
<dbReference type="PIRSF" id="PIRSF000538">
    <property type="entry name" value="GlpK"/>
    <property type="match status" value="1"/>
</dbReference>
<evidence type="ECO:0000256" key="4">
    <source>
        <dbReference type="ARBA" id="ARBA00022840"/>
    </source>
</evidence>
<evidence type="ECO:0000256" key="3">
    <source>
        <dbReference type="ARBA" id="ARBA00022777"/>
    </source>
</evidence>
<comment type="catalytic activity">
    <reaction evidence="8">
        <text>L-ribulose + ATP = L-ribulose 5-phosphate + ADP + H(+)</text>
        <dbReference type="Rhea" id="RHEA:22072"/>
        <dbReference type="ChEBI" id="CHEBI:15378"/>
        <dbReference type="ChEBI" id="CHEBI:16880"/>
        <dbReference type="ChEBI" id="CHEBI:30616"/>
        <dbReference type="ChEBI" id="CHEBI:58226"/>
        <dbReference type="ChEBI" id="CHEBI:456216"/>
        <dbReference type="EC" id="2.7.1.16"/>
    </reaction>
</comment>
<accession>A0A844G856</accession>
<dbReference type="InterPro" id="IPR043129">
    <property type="entry name" value="ATPase_NBD"/>
</dbReference>
<dbReference type="NCBIfam" id="NF003154">
    <property type="entry name" value="PRK04123.1"/>
    <property type="match status" value="1"/>
</dbReference>
<dbReference type="InterPro" id="IPR018485">
    <property type="entry name" value="FGGY_C"/>
</dbReference>
<dbReference type="AlphaFoldDB" id="A0A844G856"/>
<dbReference type="InterPro" id="IPR005929">
    <property type="entry name" value="Ribulokinase"/>
</dbReference>
<keyword evidence="11" id="KW-1185">Reference proteome</keyword>
<keyword evidence="3 8" id="KW-0418">Kinase</keyword>
<evidence type="ECO:0000259" key="9">
    <source>
        <dbReference type="Pfam" id="PF02782"/>
    </source>
</evidence>
<evidence type="ECO:0000256" key="7">
    <source>
        <dbReference type="NCBIfam" id="TIGR01234"/>
    </source>
</evidence>
<dbReference type="GO" id="GO:0019569">
    <property type="term" value="P:L-arabinose catabolic process to D-xylulose 5-phosphate"/>
    <property type="evidence" value="ECO:0007669"/>
    <property type="project" value="UniProtKB-UniPathway"/>
</dbReference>
<keyword evidence="1 8" id="KW-0808">Transferase</keyword>
<sequence>MSRLLIGIDFGSDSVRAVLIDAETGENLASHVHPYRRWSEGLYCDAAQSRFRQHPLDYLEGIEVVIRRVVSGVDPARVAGIGIDTTGSTPCAVDREGTPLALKPEFAENPNAMFILWKDHTAIAEAARINEYAKTHGGTDYTMYEGGIYSSEWFWSKILHTLKSDPAVRGAAFSWVEHCDWIAGELCGRTDPLTMVRSRCAAGHKAMWHASWGGLPPEEFLSGVDPLLAGLRSRLYTETCTADVPVGTLSPEWAGRLGLPGNVVVAGTAFDCHFGAVGAQIAPYELVKVVGTSTCDILVAPEVDTCVRGICGQVDGSVIPGMVGLEAGQSAFGDVYAWFKRLLGWAGEVSIPELEKEAAAIPPGSTGILALDWFNGRRTPDANPHLRGAVLGLNLGSSAPMVYRALAESTVFGARRIIERFREEGVPVKAVAAIGGIARKSPFIMQMCADVFNLPIKTPAAEQACALGGAMFAAAAAGVYPDLDAAMRKMGAGVDRVYEPDPAHAAVYEEEYRRYLAYGKLLEEETMKNV</sequence>
<dbReference type="UniPathway" id="UPA00145">
    <property type="reaction ID" value="UER00566"/>
</dbReference>
<keyword evidence="4" id="KW-0067">ATP-binding</keyword>
<dbReference type="PANTHER" id="PTHR43435">
    <property type="entry name" value="RIBULOKINASE"/>
    <property type="match status" value="1"/>
</dbReference>
<organism evidence="10 11">
    <name type="scientific">Victivallis lenta</name>
    <dbReference type="NCBI Taxonomy" id="2606640"/>
    <lineage>
        <taxon>Bacteria</taxon>
        <taxon>Pseudomonadati</taxon>
        <taxon>Lentisphaerota</taxon>
        <taxon>Lentisphaeria</taxon>
        <taxon>Victivallales</taxon>
        <taxon>Victivallaceae</taxon>
        <taxon>Victivallis</taxon>
    </lineage>
</organism>
<dbReference type="PANTHER" id="PTHR43435:SF4">
    <property type="entry name" value="FGGY CARBOHYDRATE KINASE DOMAIN-CONTAINING PROTEIN"/>
    <property type="match status" value="1"/>
</dbReference>
<keyword evidence="6 8" id="KW-0119">Carbohydrate metabolism</keyword>
<name>A0A844G856_9BACT</name>
<keyword evidence="5 8" id="KW-0054">Arabinose catabolism</keyword>
<comment type="pathway">
    <text evidence="8">Carbohydrate degradation; L-arabinose degradation via L-ribulose; D-xylulose 5-phosphate from L-arabinose (bacterial route): step 2/3.</text>
</comment>
<dbReference type="GO" id="GO:0008741">
    <property type="term" value="F:ribulokinase activity"/>
    <property type="evidence" value="ECO:0007669"/>
    <property type="project" value="UniProtKB-UniRule"/>
</dbReference>